<dbReference type="InterPro" id="IPR047057">
    <property type="entry name" value="MerR_fam"/>
</dbReference>
<dbReference type="CDD" id="cd04780">
    <property type="entry name" value="HTH_MerR-like_sg5"/>
    <property type="match status" value="1"/>
</dbReference>
<evidence type="ECO:0000256" key="1">
    <source>
        <dbReference type="ARBA" id="ARBA00023125"/>
    </source>
</evidence>
<dbReference type="PRINTS" id="PR00040">
    <property type="entry name" value="HTHMERR"/>
</dbReference>
<dbReference type="EMBL" id="VFPM01000002">
    <property type="protein sequence ID" value="TQM62521.1"/>
    <property type="molecule type" value="Genomic_DNA"/>
</dbReference>
<name>A0A543HVW5_9MICO</name>
<protein>
    <submittedName>
        <fullName evidence="3">MerR-like DNA binding protein</fullName>
    </submittedName>
</protein>
<dbReference type="InterPro" id="IPR009061">
    <property type="entry name" value="DNA-bd_dom_put_sf"/>
</dbReference>
<feature type="domain" description="HTH merR-type" evidence="2">
    <location>
        <begin position="1"/>
        <end position="70"/>
    </location>
</feature>
<dbReference type="RefSeq" id="WP_141844602.1">
    <property type="nucleotide sequence ID" value="NZ_VFPM01000002.1"/>
</dbReference>
<sequence>MRISELADTTGVTIATLKYYLREGLLHPGRSQGATRADYDETHVERVRLVRTLIDVGRLSIERVREVVTALDVPPESRHLLLGTAHDVLRQSASGPPPEAVVARITSLGLPDCAGSPASTQLAQALAAAEAAGWPISDATLTSWYAAMTRVADADVVPELAAMSPGDALHHAIIGNVLTDPVVIALRRVAQEALSARRFEAGGS</sequence>
<accession>A0A543HVW5</accession>
<comment type="caution">
    <text evidence="3">The sequence shown here is derived from an EMBL/GenBank/DDBJ whole genome shotgun (WGS) entry which is preliminary data.</text>
</comment>
<dbReference type="PROSITE" id="PS50937">
    <property type="entry name" value="HTH_MERR_2"/>
    <property type="match status" value="1"/>
</dbReference>
<evidence type="ECO:0000313" key="4">
    <source>
        <dbReference type="Proteomes" id="UP000316747"/>
    </source>
</evidence>
<evidence type="ECO:0000313" key="3">
    <source>
        <dbReference type="EMBL" id="TQM62521.1"/>
    </source>
</evidence>
<dbReference type="Proteomes" id="UP000316747">
    <property type="component" value="Unassembled WGS sequence"/>
</dbReference>
<evidence type="ECO:0000259" key="2">
    <source>
        <dbReference type="PROSITE" id="PS50937"/>
    </source>
</evidence>
<dbReference type="OrthoDB" id="5242095at2"/>
<dbReference type="GO" id="GO:0003677">
    <property type="term" value="F:DNA binding"/>
    <property type="evidence" value="ECO:0007669"/>
    <property type="project" value="UniProtKB-KW"/>
</dbReference>
<dbReference type="SUPFAM" id="SSF46955">
    <property type="entry name" value="Putative DNA-binding domain"/>
    <property type="match status" value="1"/>
</dbReference>
<keyword evidence="4" id="KW-1185">Reference proteome</keyword>
<reference evidence="3 4" key="1">
    <citation type="submission" date="2019-06" db="EMBL/GenBank/DDBJ databases">
        <title>Genome sequencing of plant associated microbes to promote plant fitness in Sorghum bicolor and Oryza sativa.</title>
        <authorList>
            <person name="Coleman-Derr D."/>
        </authorList>
    </citation>
    <scope>NUCLEOTIDE SEQUENCE [LARGE SCALE GENOMIC DNA]</scope>
    <source>
        <strain evidence="3 4">KV-663</strain>
    </source>
</reference>
<dbReference type="Pfam" id="PF13411">
    <property type="entry name" value="MerR_1"/>
    <property type="match status" value="1"/>
</dbReference>
<dbReference type="GO" id="GO:0003700">
    <property type="term" value="F:DNA-binding transcription factor activity"/>
    <property type="evidence" value="ECO:0007669"/>
    <property type="project" value="InterPro"/>
</dbReference>
<organism evidence="3 4">
    <name type="scientific">Humibacillus xanthopallidus</name>
    <dbReference type="NCBI Taxonomy" id="412689"/>
    <lineage>
        <taxon>Bacteria</taxon>
        <taxon>Bacillati</taxon>
        <taxon>Actinomycetota</taxon>
        <taxon>Actinomycetes</taxon>
        <taxon>Micrococcales</taxon>
        <taxon>Intrasporangiaceae</taxon>
        <taxon>Humibacillus</taxon>
    </lineage>
</organism>
<dbReference type="InterPro" id="IPR000551">
    <property type="entry name" value="MerR-type_HTH_dom"/>
</dbReference>
<dbReference type="PANTHER" id="PTHR30204:SF98">
    <property type="entry name" value="HTH-TYPE TRANSCRIPTIONAL REGULATOR ADHR"/>
    <property type="match status" value="1"/>
</dbReference>
<dbReference type="PANTHER" id="PTHR30204">
    <property type="entry name" value="REDOX-CYCLING DRUG-SENSING TRANSCRIPTIONAL ACTIVATOR SOXR"/>
    <property type="match status" value="1"/>
</dbReference>
<dbReference type="AlphaFoldDB" id="A0A543HVW5"/>
<keyword evidence="1" id="KW-0238">DNA-binding</keyword>
<dbReference type="SMART" id="SM00422">
    <property type="entry name" value="HTH_MERR"/>
    <property type="match status" value="1"/>
</dbReference>
<dbReference type="Gene3D" id="1.10.1660.10">
    <property type="match status" value="1"/>
</dbReference>
<gene>
    <name evidence="3" type="ORF">FBY41_2557</name>
</gene>
<proteinExistence type="predicted"/>